<evidence type="ECO:0000313" key="4">
    <source>
        <dbReference type="Proteomes" id="UP001189429"/>
    </source>
</evidence>
<feature type="domain" description="ShKT" evidence="2">
    <location>
        <begin position="12"/>
        <end position="42"/>
    </location>
</feature>
<dbReference type="Gene3D" id="1.10.10.1870">
    <property type="entry name" value="ShTK domain-like"/>
    <property type="match status" value="1"/>
</dbReference>
<evidence type="ECO:0000256" key="1">
    <source>
        <dbReference type="SAM" id="MobiDB-lite"/>
    </source>
</evidence>
<sequence>MIALASGAVFAISGCADLRSYCRRTSHGSTVHAICPETCGLCTAPCADDDARAIALASGAGQAICGCADLQCHCQRMSHGSTVQAICPATCGTCTAQGQKLADEKGPSAHGLVVWIKELTAPPMSKRNWIDEPRAVAPPTSAPAAEARQKSEEFSTSGADLFCP</sequence>
<dbReference type="EMBL" id="CAUYUJ010007180">
    <property type="protein sequence ID" value="CAK0819827.1"/>
    <property type="molecule type" value="Genomic_DNA"/>
</dbReference>
<keyword evidence="4" id="KW-1185">Reference proteome</keyword>
<comment type="caution">
    <text evidence="3">The sequence shown here is derived from an EMBL/GenBank/DDBJ whole genome shotgun (WGS) entry which is preliminary data.</text>
</comment>
<dbReference type="InterPro" id="IPR003582">
    <property type="entry name" value="ShKT_dom"/>
</dbReference>
<reference evidence="3" key="1">
    <citation type="submission" date="2023-10" db="EMBL/GenBank/DDBJ databases">
        <authorList>
            <person name="Chen Y."/>
            <person name="Shah S."/>
            <person name="Dougan E. K."/>
            <person name="Thang M."/>
            <person name="Chan C."/>
        </authorList>
    </citation>
    <scope>NUCLEOTIDE SEQUENCE [LARGE SCALE GENOMIC DNA]</scope>
</reference>
<dbReference type="Pfam" id="PF01549">
    <property type="entry name" value="ShK"/>
    <property type="match status" value="1"/>
</dbReference>
<gene>
    <name evidence="3" type="ORF">PCOR1329_LOCUS21721</name>
</gene>
<organism evidence="3 4">
    <name type="scientific">Prorocentrum cordatum</name>
    <dbReference type="NCBI Taxonomy" id="2364126"/>
    <lineage>
        <taxon>Eukaryota</taxon>
        <taxon>Sar</taxon>
        <taxon>Alveolata</taxon>
        <taxon>Dinophyceae</taxon>
        <taxon>Prorocentrales</taxon>
        <taxon>Prorocentraceae</taxon>
        <taxon>Prorocentrum</taxon>
    </lineage>
</organism>
<proteinExistence type="predicted"/>
<dbReference type="Proteomes" id="UP001189429">
    <property type="component" value="Unassembled WGS sequence"/>
</dbReference>
<evidence type="ECO:0000313" key="3">
    <source>
        <dbReference type="EMBL" id="CAK0819827.1"/>
    </source>
</evidence>
<evidence type="ECO:0000259" key="2">
    <source>
        <dbReference type="Pfam" id="PF01549"/>
    </source>
</evidence>
<feature type="region of interest" description="Disordered" evidence="1">
    <location>
        <begin position="134"/>
        <end position="164"/>
    </location>
</feature>
<name>A0ABN9RM62_9DINO</name>
<protein>
    <recommendedName>
        <fullName evidence="2">ShKT domain-containing protein</fullName>
    </recommendedName>
</protein>
<accession>A0ABN9RM62</accession>